<evidence type="ECO:0000256" key="1">
    <source>
        <dbReference type="SAM" id="MobiDB-lite"/>
    </source>
</evidence>
<evidence type="ECO:0000313" key="2">
    <source>
        <dbReference type="EMBL" id="ATE52680.1"/>
    </source>
</evidence>
<dbReference type="RefSeq" id="WP_096491672.1">
    <property type="nucleotide sequence ID" value="NZ_CP023445.1"/>
</dbReference>
<proteinExistence type="predicted"/>
<sequence length="739" mass="80995">MSEEPEEDDVQEPDDPLAGDGVEQEPEVPEEEAESAKDRATNPAKARHLHQNARALESAVASLLGERGGVGNVFVANSIGLVEAGQGRGGGIGAHGAVPTGPIPREVLDSITSTYVEPANYRELRAGVRDRRLVLLRAPAGWGRTATALHLLARECAEGVDKLSPDTDLRVLSTRLELGADRGYLLEALDLDQAASLSGFALGQWRLRLEQAGARMVVLVAAHTRFREREVADYLLEGAQRTDDLALVLSHFRTGLRRAGGEERELDEFPEFADLVEEVLGRTLRAHDLAELGRGLCRVVLGEHDLAEVRLRYARGAGSAFREWFDGLEDVGQRAFAIALAVLDGLPLATTAEHAIKLAKSFQAAEVPDRRDRARDVFALRTPALAEHLEAEITTAVHDGELGSLAVDVVRYRDPHRPREVLEHVWREHPEAHAVVRGWLRALGGSSDRAVRFRAGVAVGLLSLSEFEQVRRHVIERWADRKRYWERDAVLGALRLPSLQPELQPLITRMVDKWLQGKEATGRRTAAVAALGVLPIMAVEESLKRLRKAANTTDQAMRIVVTDAVTNLVVEHDRLDPVLGELIRWSVSDKVDVRQTAMNCVTQLCVYLQVAREDSAEPWPGFLSVADEDRLAEHPQAAVPVGKGRATRRDAVVALLARALEAPHYVQETLGVLRGWAETAQRDPAQREPLGALLVDVAGVTGDPDTIRFHLDDWAASRGGPRDAAAALTAALDREENRP</sequence>
<dbReference type="KEGG" id="apre:CNX65_04770"/>
<reference evidence="2" key="1">
    <citation type="submission" date="2017-09" db="EMBL/GenBank/DDBJ databases">
        <title>Complete Genome Sequence of ansamitocin-producing Bacterium Actinosynnema pretiosum X47.</title>
        <authorList>
            <person name="Cao G."/>
            <person name="Zong G."/>
            <person name="Zhong C."/>
            <person name="Fu J."/>
        </authorList>
    </citation>
    <scope>NUCLEOTIDE SEQUENCE [LARGE SCALE GENOMIC DNA]</scope>
    <source>
        <strain evidence="2">X47</strain>
    </source>
</reference>
<accession>A0A290Z0Y6</accession>
<feature type="region of interest" description="Disordered" evidence="1">
    <location>
        <begin position="1"/>
        <end position="50"/>
    </location>
</feature>
<protein>
    <submittedName>
        <fullName evidence="2">Uncharacterized protein</fullName>
    </submittedName>
</protein>
<dbReference type="InterPro" id="IPR016024">
    <property type="entry name" value="ARM-type_fold"/>
</dbReference>
<keyword evidence="3" id="KW-1185">Reference proteome</keyword>
<dbReference type="Gene3D" id="1.25.10.10">
    <property type="entry name" value="Leucine-rich Repeat Variant"/>
    <property type="match status" value="1"/>
</dbReference>
<dbReference type="AlphaFoldDB" id="A0A290Z0Y6"/>
<dbReference type="EMBL" id="CP023445">
    <property type="protein sequence ID" value="ATE52680.1"/>
    <property type="molecule type" value="Genomic_DNA"/>
</dbReference>
<gene>
    <name evidence="2" type="ORF">CNX65_04770</name>
</gene>
<dbReference type="InterPro" id="IPR011989">
    <property type="entry name" value="ARM-like"/>
</dbReference>
<dbReference type="SUPFAM" id="SSF48371">
    <property type="entry name" value="ARM repeat"/>
    <property type="match status" value="1"/>
</dbReference>
<name>A0A290Z0Y6_9PSEU</name>
<dbReference type="Proteomes" id="UP000218505">
    <property type="component" value="Chromosome"/>
</dbReference>
<feature type="compositionally biased region" description="Acidic residues" evidence="1">
    <location>
        <begin position="1"/>
        <end position="33"/>
    </location>
</feature>
<organism evidence="2 3">
    <name type="scientific">Actinosynnema pretiosum</name>
    <dbReference type="NCBI Taxonomy" id="42197"/>
    <lineage>
        <taxon>Bacteria</taxon>
        <taxon>Bacillati</taxon>
        <taxon>Actinomycetota</taxon>
        <taxon>Actinomycetes</taxon>
        <taxon>Pseudonocardiales</taxon>
        <taxon>Pseudonocardiaceae</taxon>
        <taxon>Actinosynnema</taxon>
    </lineage>
</organism>
<evidence type="ECO:0000313" key="3">
    <source>
        <dbReference type="Proteomes" id="UP000218505"/>
    </source>
</evidence>